<evidence type="ECO:0008006" key="5">
    <source>
        <dbReference type="Google" id="ProtNLM"/>
    </source>
</evidence>
<keyword evidence="4" id="KW-1185">Reference proteome</keyword>
<dbReference type="SUPFAM" id="SSF53098">
    <property type="entry name" value="Ribonuclease H-like"/>
    <property type="match status" value="1"/>
</dbReference>
<name>A0A9W7I6L6_HIBTR</name>
<dbReference type="EMBL" id="BSYR01000023">
    <property type="protein sequence ID" value="GMI89821.1"/>
    <property type="molecule type" value="Genomic_DNA"/>
</dbReference>
<gene>
    <name evidence="3" type="ORF">HRI_002651400</name>
</gene>
<sequence>MTGEKPKEWGNWLHLAEWWYNTSFHSAIQTTPYQALYGQAPVDHLPYTAGESPVALVDRSLQHMEAALNMLKFYLQRTQVRMKQQADRKRTECEYQIEDLVYLKLQPYRQQTIKRRICQKLAPKWFGPFRIVGKVGKVAYKLQLPKDSRVHPIFHISQLKKHIGSEECQSKLPVINPDGEISKEPLKILDRRIGKKGSRAITEVLVEWTISFPEDATWEPLHQLQIQFPNFHP</sequence>
<evidence type="ECO:0000313" key="4">
    <source>
        <dbReference type="Proteomes" id="UP001165190"/>
    </source>
</evidence>
<comment type="caution">
    <text evidence="3">The sequence shown here is derived from an EMBL/GenBank/DDBJ whole genome shotgun (WGS) entry which is preliminary data.</text>
</comment>
<dbReference type="Gene3D" id="3.30.420.10">
    <property type="entry name" value="Ribonuclease H-like superfamily/Ribonuclease H"/>
    <property type="match status" value="1"/>
</dbReference>
<dbReference type="GO" id="GO:0003676">
    <property type="term" value="F:nucleic acid binding"/>
    <property type="evidence" value="ECO:0007669"/>
    <property type="project" value="InterPro"/>
</dbReference>
<evidence type="ECO:0000259" key="2">
    <source>
        <dbReference type="Pfam" id="PF24626"/>
    </source>
</evidence>
<dbReference type="PANTHER" id="PTHR46148:SF52">
    <property type="entry name" value="OS04G0603800 PROTEIN"/>
    <property type="match status" value="1"/>
</dbReference>
<organism evidence="3 4">
    <name type="scientific">Hibiscus trionum</name>
    <name type="common">Flower of an hour</name>
    <dbReference type="NCBI Taxonomy" id="183268"/>
    <lineage>
        <taxon>Eukaryota</taxon>
        <taxon>Viridiplantae</taxon>
        <taxon>Streptophyta</taxon>
        <taxon>Embryophyta</taxon>
        <taxon>Tracheophyta</taxon>
        <taxon>Spermatophyta</taxon>
        <taxon>Magnoliopsida</taxon>
        <taxon>eudicotyledons</taxon>
        <taxon>Gunneridae</taxon>
        <taxon>Pentapetalae</taxon>
        <taxon>rosids</taxon>
        <taxon>malvids</taxon>
        <taxon>Malvales</taxon>
        <taxon>Malvaceae</taxon>
        <taxon>Malvoideae</taxon>
        <taxon>Hibiscus</taxon>
    </lineage>
</organism>
<protein>
    <recommendedName>
        <fullName evidence="5">Chromo domain-containing protein</fullName>
    </recommendedName>
</protein>
<reference evidence="3" key="1">
    <citation type="submission" date="2023-05" db="EMBL/GenBank/DDBJ databases">
        <title>Genome and transcriptome analyses reveal genes involved in the formation of fine ridges on petal epidermal cells in Hibiscus trionum.</title>
        <authorList>
            <person name="Koshimizu S."/>
            <person name="Masuda S."/>
            <person name="Ishii T."/>
            <person name="Shirasu K."/>
            <person name="Hoshino A."/>
            <person name="Arita M."/>
        </authorList>
    </citation>
    <scope>NUCLEOTIDE SEQUENCE</scope>
    <source>
        <strain evidence="3">Hamamatsu line</strain>
    </source>
</reference>
<dbReference type="PANTHER" id="PTHR46148">
    <property type="entry name" value="CHROMO DOMAIN-CONTAINING PROTEIN"/>
    <property type="match status" value="1"/>
</dbReference>
<dbReference type="Pfam" id="PF24626">
    <property type="entry name" value="SH3_Tf2-1"/>
    <property type="match status" value="1"/>
</dbReference>
<dbReference type="InterPro" id="IPR056924">
    <property type="entry name" value="SH3_Tf2-1"/>
</dbReference>
<dbReference type="InterPro" id="IPR016197">
    <property type="entry name" value="Chromo-like_dom_sf"/>
</dbReference>
<accession>A0A9W7I6L6</accession>
<dbReference type="OrthoDB" id="5554229at2759"/>
<proteinExistence type="predicted"/>
<dbReference type="InterPro" id="IPR023780">
    <property type="entry name" value="Chromo_domain"/>
</dbReference>
<dbReference type="SUPFAM" id="SSF54160">
    <property type="entry name" value="Chromo domain-like"/>
    <property type="match status" value="1"/>
</dbReference>
<dbReference type="Proteomes" id="UP001165190">
    <property type="component" value="Unassembled WGS sequence"/>
</dbReference>
<evidence type="ECO:0000259" key="1">
    <source>
        <dbReference type="Pfam" id="PF00385"/>
    </source>
</evidence>
<feature type="domain" description="Chromo" evidence="1">
    <location>
        <begin position="186"/>
        <end position="228"/>
    </location>
</feature>
<evidence type="ECO:0000313" key="3">
    <source>
        <dbReference type="EMBL" id="GMI89821.1"/>
    </source>
</evidence>
<dbReference type="Pfam" id="PF00385">
    <property type="entry name" value="Chromo"/>
    <property type="match status" value="1"/>
</dbReference>
<feature type="domain" description="Tf2-1-like SH3-like" evidence="2">
    <location>
        <begin position="99"/>
        <end position="162"/>
    </location>
</feature>
<dbReference type="InterPro" id="IPR036397">
    <property type="entry name" value="RNaseH_sf"/>
</dbReference>
<dbReference type="InterPro" id="IPR012337">
    <property type="entry name" value="RNaseH-like_sf"/>
</dbReference>
<dbReference type="AlphaFoldDB" id="A0A9W7I6L6"/>